<dbReference type="AlphaFoldDB" id="A0A0G0TBJ4"/>
<dbReference type="Proteomes" id="UP000034664">
    <property type="component" value="Unassembled WGS sequence"/>
</dbReference>
<evidence type="ECO:0000313" key="2">
    <source>
        <dbReference type="Proteomes" id="UP000034664"/>
    </source>
</evidence>
<dbReference type="EMBL" id="LBZM01000010">
    <property type="protein sequence ID" value="KKR72171.1"/>
    <property type="molecule type" value="Genomic_DNA"/>
</dbReference>
<reference evidence="1 2" key="1">
    <citation type="journal article" date="2015" name="Nature">
        <title>rRNA introns, odd ribosomes, and small enigmatic genomes across a large radiation of phyla.</title>
        <authorList>
            <person name="Brown C.T."/>
            <person name="Hug L.A."/>
            <person name="Thomas B.C."/>
            <person name="Sharon I."/>
            <person name="Castelle C.J."/>
            <person name="Singh A."/>
            <person name="Wilkins M.J."/>
            <person name="Williams K.H."/>
            <person name="Banfield J.F."/>
        </authorList>
    </citation>
    <scope>NUCLEOTIDE SEQUENCE [LARGE SCALE GENOMIC DNA]</scope>
</reference>
<evidence type="ECO:0000313" key="1">
    <source>
        <dbReference type="EMBL" id="KKR72171.1"/>
    </source>
</evidence>
<dbReference type="InterPro" id="IPR007060">
    <property type="entry name" value="FtsL/DivIC"/>
</dbReference>
<dbReference type="Pfam" id="PF04977">
    <property type="entry name" value="DivIC"/>
    <property type="match status" value="1"/>
</dbReference>
<protein>
    <submittedName>
        <fullName evidence="1">Septum formation initiator</fullName>
    </submittedName>
</protein>
<name>A0A0G0TBJ4_9BACT</name>
<gene>
    <name evidence="1" type="ORF">UU14_C0010G0005</name>
</gene>
<organism evidence="1 2">
    <name type="scientific">Candidatus Roizmanbacteria bacterium GW2011_GWB1_40_7</name>
    <dbReference type="NCBI Taxonomy" id="1618482"/>
    <lineage>
        <taxon>Bacteria</taxon>
        <taxon>Candidatus Roizmaniibacteriota</taxon>
    </lineage>
</organism>
<sequence length="114" mass="13287">MKRLASWLIIIVSVLLSVNLARSIYDLHTRESVIHEARDRLVKTQEENNKLEEELSYVQSPAYIEQQAREKLNLARPGEVVLIVPEITPPPDDSDQELKLEIWQQWLKLFRVGV</sequence>
<proteinExistence type="predicted"/>
<comment type="caution">
    <text evidence="1">The sequence shown here is derived from an EMBL/GenBank/DDBJ whole genome shotgun (WGS) entry which is preliminary data.</text>
</comment>
<accession>A0A0G0TBJ4</accession>